<sequence>MAENYDNGDKDRRELLKLKQGLVDEKDSNIKETGYDVRMAQTPGEKTKNFLWYHKVMIVVGILLIALAAVIYAEFFVKKKPDITIYSLGNYAMSVRTGFEEGMSAYTPDFDNNGEHNVTIDQGVPDQYLGDVDLFDQIKNGKCQVFIGKESELKDTYNSFKNAYGQQIFSDLSEITGESGYLINLKNTAYGKRMQIYSTEIYVAVRCTDDESEHNAMQFVKNLYDGVYYKQN</sequence>
<reference evidence="2 3" key="1">
    <citation type="submission" date="2015-09" db="EMBL/GenBank/DDBJ databases">
        <authorList>
            <consortium name="Pathogen Informatics"/>
        </authorList>
    </citation>
    <scope>NUCLEOTIDE SEQUENCE [LARGE SCALE GENOMIC DNA]</scope>
    <source>
        <strain evidence="2 3">2789STDY5834928</strain>
    </source>
</reference>
<evidence type="ECO:0000313" key="2">
    <source>
        <dbReference type="EMBL" id="CUQ90227.1"/>
    </source>
</evidence>
<keyword evidence="1" id="KW-0472">Membrane</keyword>
<keyword evidence="1" id="KW-0812">Transmembrane</keyword>
<feature type="transmembrane region" description="Helical" evidence="1">
    <location>
        <begin position="56"/>
        <end position="77"/>
    </location>
</feature>
<evidence type="ECO:0000313" key="3">
    <source>
        <dbReference type="Proteomes" id="UP000095662"/>
    </source>
</evidence>
<dbReference type="AlphaFoldDB" id="A0A174ZWS7"/>
<name>A0A174ZWS7_9FIRM</name>
<dbReference type="STRING" id="39492.ERS852540_02074"/>
<dbReference type="EMBL" id="CZBY01000019">
    <property type="protein sequence ID" value="CUQ90227.1"/>
    <property type="molecule type" value="Genomic_DNA"/>
</dbReference>
<evidence type="ECO:0000256" key="1">
    <source>
        <dbReference type="SAM" id="Phobius"/>
    </source>
</evidence>
<proteinExistence type="predicted"/>
<protein>
    <submittedName>
        <fullName evidence="2">Uncharacterized protein</fullName>
    </submittedName>
</protein>
<gene>
    <name evidence="2" type="ORF">ERS852540_02074</name>
</gene>
<dbReference type="Proteomes" id="UP000095662">
    <property type="component" value="Unassembled WGS sequence"/>
</dbReference>
<keyword evidence="1" id="KW-1133">Transmembrane helix</keyword>
<organism evidence="2 3">
    <name type="scientific">[Eubacterium] siraeum</name>
    <dbReference type="NCBI Taxonomy" id="39492"/>
    <lineage>
        <taxon>Bacteria</taxon>
        <taxon>Bacillati</taxon>
        <taxon>Bacillota</taxon>
        <taxon>Clostridia</taxon>
        <taxon>Eubacteriales</taxon>
        <taxon>Oscillospiraceae</taxon>
        <taxon>Oscillospiraceae incertae sedis</taxon>
    </lineage>
</organism>
<accession>A0A174ZWS7</accession>